<evidence type="ECO:0000313" key="2">
    <source>
        <dbReference type="EMBL" id="ROL70853.1"/>
    </source>
</evidence>
<dbReference type="Proteomes" id="UP000285286">
    <property type="component" value="Unassembled WGS sequence"/>
</dbReference>
<protein>
    <submittedName>
        <fullName evidence="2">Uncharacterized protein</fullName>
    </submittedName>
</protein>
<keyword evidence="3" id="KW-1185">Reference proteome</keyword>
<evidence type="ECO:0000313" key="3">
    <source>
        <dbReference type="Proteomes" id="UP000285286"/>
    </source>
</evidence>
<dbReference type="AlphaFoldDB" id="A0A423DH59"/>
<evidence type="ECO:0000256" key="1">
    <source>
        <dbReference type="SAM" id="Coils"/>
    </source>
</evidence>
<feature type="coiled-coil region" evidence="1">
    <location>
        <begin position="409"/>
        <end position="436"/>
    </location>
</feature>
<dbReference type="RefSeq" id="WP_123566855.1">
    <property type="nucleotide sequence ID" value="NZ_MOAM01000024.1"/>
</dbReference>
<reference evidence="2 3" key="1">
    <citation type="submission" date="2016-10" db="EMBL/GenBank/DDBJ databases">
        <title>Comparative genome analysis of multiple Pseudomonas spp. focuses on biocontrol and plant growth promoting traits.</title>
        <authorList>
            <person name="Tao X.-Y."/>
            <person name="Taylor C.G."/>
        </authorList>
    </citation>
    <scope>NUCLEOTIDE SEQUENCE [LARGE SCALE GENOMIC DNA]</scope>
    <source>
        <strain evidence="2 3">15D11</strain>
    </source>
</reference>
<keyword evidence="1" id="KW-0175">Coiled coil</keyword>
<comment type="caution">
    <text evidence="2">The sequence shown here is derived from an EMBL/GenBank/DDBJ whole genome shotgun (WGS) entry which is preliminary data.</text>
</comment>
<proteinExistence type="predicted"/>
<gene>
    <name evidence="2" type="ORF">BHU25_17515</name>
</gene>
<dbReference type="EMBL" id="MOAM01000024">
    <property type="protein sequence ID" value="ROL70853.1"/>
    <property type="molecule type" value="Genomic_DNA"/>
</dbReference>
<accession>A0A423DH59</accession>
<name>A0A423DH59_9PSED</name>
<organism evidence="2 3">
    <name type="scientific">Pseudomonas vranovensis</name>
    <dbReference type="NCBI Taxonomy" id="321661"/>
    <lineage>
        <taxon>Bacteria</taxon>
        <taxon>Pseudomonadati</taxon>
        <taxon>Pseudomonadota</taxon>
        <taxon>Gammaproteobacteria</taxon>
        <taxon>Pseudomonadales</taxon>
        <taxon>Pseudomonadaceae</taxon>
        <taxon>Pseudomonas</taxon>
    </lineage>
</organism>
<sequence length="455" mass="51514">MKTIAKLSATVLHRHYGEHAFAQALAEKELHDLRIITYGVAGNLASMVKYLHNTFLRRAKGSCRVMIGLSNIDSIGSEALAGQIRKLFRHFDPHSGIELFVHGACHIKLLSYRGVSFLGSQNLSGAAEPYFNGIEDKLYFNRFHEALVRIEDPGNACANALFDRVLDDRMLCQRICRRSAAQAYADALIEGVKIDTAASHVAQALQLRAALKGLSGYICLAPECRDRVALYRLLSKIGQASVPHTLVEELFDELYGTDDFAEVKDEALLFRPWSLVHSLNDQLSLHKPKVLELLEEAEALEALKFDAQALEEFGQDLQQLADRHLVTHLQEFVEHQEFAIIQSIMSNPEYEHSYMYGATDEDGNLDHERIERNLCNSELMSLDQKLERIDPRPILDAIEQCLGRHLHRLHDSSALLQQANALLQDIEQQYQHELQSEEFCSFLHKRNLLPEPSLL</sequence>